<dbReference type="Pfam" id="PF13560">
    <property type="entry name" value="HTH_31"/>
    <property type="match status" value="1"/>
</dbReference>
<sequence>MLAGVSLAYYTRLEQGVSGNASDAVLDALADALRLDQDERRHLRTLARPEPKRVRATPPERVRDGIRVVLDSLCSTPAIVLGRNLDILAWNPLGHAFLAAHLDFRSVDTPRIRPNLARLVFLDPHFLDLFADWSEKARDTVAYLNLVAGRNPDDARLSALIGELTLKNRYFADLWAARPVSECLTDSRTYWHPLVGRLELGEEVMQLTDSGQSLVVYTAESDSPSREALEILQKTNRA</sequence>
<name>A0A919AHH0_9ACTN</name>
<proteinExistence type="predicted"/>
<dbReference type="PANTHER" id="PTHR35010:SF2">
    <property type="entry name" value="BLL4672 PROTEIN"/>
    <property type="match status" value="1"/>
</dbReference>
<dbReference type="AlphaFoldDB" id="A0A919AHH0"/>
<dbReference type="PANTHER" id="PTHR35010">
    <property type="entry name" value="BLL4672 PROTEIN-RELATED"/>
    <property type="match status" value="1"/>
</dbReference>
<dbReference type="PROSITE" id="PS50943">
    <property type="entry name" value="HTH_CROC1"/>
    <property type="match status" value="1"/>
</dbReference>
<protein>
    <submittedName>
        <fullName evidence="2">Transcriptional regulator</fullName>
    </submittedName>
</protein>
<evidence type="ECO:0000313" key="2">
    <source>
        <dbReference type="EMBL" id="GHF09591.1"/>
    </source>
</evidence>
<accession>A0A919AHH0</accession>
<reference evidence="2" key="2">
    <citation type="submission" date="2020-09" db="EMBL/GenBank/DDBJ databases">
        <authorList>
            <person name="Sun Q."/>
            <person name="Ohkuma M."/>
        </authorList>
    </citation>
    <scope>NUCLEOTIDE SEQUENCE</scope>
    <source>
        <strain evidence="2">JCM 3302</strain>
    </source>
</reference>
<evidence type="ECO:0000259" key="1">
    <source>
        <dbReference type="PROSITE" id="PS50943"/>
    </source>
</evidence>
<dbReference type="Proteomes" id="UP000641386">
    <property type="component" value="Unassembled WGS sequence"/>
</dbReference>
<evidence type="ECO:0000313" key="3">
    <source>
        <dbReference type="Proteomes" id="UP000641386"/>
    </source>
</evidence>
<dbReference type="InterPro" id="IPR041413">
    <property type="entry name" value="MLTR_LBD"/>
</dbReference>
<feature type="domain" description="HTH cro/C1-type" evidence="1">
    <location>
        <begin position="2"/>
        <end position="40"/>
    </location>
</feature>
<dbReference type="InterPro" id="IPR001387">
    <property type="entry name" value="Cro/C1-type_HTH"/>
</dbReference>
<dbReference type="Gene3D" id="1.10.260.40">
    <property type="entry name" value="lambda repressor-like DNA-binding domains"/>
    <property type="match status" value="1"/>
</dbReference>
<keyword evidence="3" id="KW-1185">Reference proteome</keyword>
<dbReference type="Pfam" id="PF17765">
    <property type="entry name" value="MLTR_LBD"/>
    <property type="match status" value="1"/>
</dbReference>
<gene>
    <name evidence="2" type="ORF">GCM10014715_76730</name>
</gene>
<comment type="caution">
    <text evidence="2">The sequence shown here is derived from an EMBL/GenBank/DDBJ whole genome shotgun (WGS) entry which is preliminary data.</text>
</comment>
<dbReference type="InterPro" id="IPR010982">
    <property type="entry name" value="Lambda_DNA-bd_dom_sf"/>
</dbReference>
<dbReference type="EMBL" id="BNBC01000056">
    <property type="protein sequence ID" value="GHF09591.1"/>
    <property type="molecule type" value="Genomic_DNA"/>
</dbReference>
<organism evidence="2 3">
    <name type="scientific">Streptomyces spiralis</name>
    <dbReference type="NCBI Taxonomy" id="66376"/>
    <lineage>
        <taxon>Bacteria</taxon>
        <taxon>Bacillati</taxon>
        <taxon>Actinomycetota</taxon>
        <taxon>Actinomycetes</taxon>
        <taxon>Kitasatosporales</taxon>
        <taxon>Streptomycetaceae</taxon>
        <taxon>Streptomyces</taxon>
    </lineage>
</organism>
<dbReference type="Gene3D" id="3.30.450.180">
    <property type="match status" value="1"/>
</dbReference>
<reference evidence="2" key="1">
    <citation type="journal article" date="2014" name="Int. J. Syst. Evol. Microbiol.">
        <title>Complete genome sequence of Corynebacterium casei LMG S-19264T (=DSM 44701T), isolated from a smear-ripened cheese.</title>
        <authorList>
            <consortium name="US DOE Joint Genome Institute (JGI-PGF)"/>
            <person name="Walter F."/>
            <person name="Albersmeier A."/>
            <person name="Kalinowski J."/>
            <person name="Ruckert C."/>
        </authorList>
    </citation>
    <scope>NUCLEOTIDE SEQUENCE</scope>
    <source>
        <strain evidence="2">JCM 3302</strain>
    </source>
</reference>
<dbReference type="GO" id="GO:0003677">
    <property type="term" value="F:DNA binding"/>
    <property type="evidence" value="ECO:0007669"/>
    <property type="project" value="InterPro"/>
</dbReference>